<evidence type="ECO:0000313" key="1">
    <source>
        <dbReference type="EMBL" id="TMR29712.1"/>
    </source>
</evidence>
<accession>A0A5S4GA19</accession>
<protein>
    <submittedName>
        <fullName evidence="1">FAD-binding protein</fullName>
    </submittedName>
</protein>
<organism evidence="1 2">
    <name type="scientific">Nonomuraea zeae</name>
    <dbReference type="NCBI Taxonomy" id="1642303"/>
    <lineage>
        <taxon>Bacteria</taxon>
        <taxon>Bacillati</taxon>
        <taxon>Actinomycetota</taxon>
        <taxon>Actinomycetes</taxon>
        <taxon>Streptosporangiales</taxon>
        <taxon>Streptosporangiaceae</taxon>
        <taxon>Nonomuraea</taxon>
    </lineage>
</organism>
<comment type="caution">
    <text evidence="1">The sequence shown here is derived from an EMBL/GenBank/DDBJ whole genome shotgun (WGS) entry which is preliminary data.</text>
</comment>
<keyword evidence="2" id="KW-1185">Reference proteome</keyword>
<proteinExistence type="predicted"/>
<dbReference type="Pfam" id="PF13450">
    <property type="entry name" value="NAD_binding_8"/>
    <property type="match status" value="1"/>
</dbReference>
<gene>
    <name evidence="1" type="ORF">ETD85_31475</name>
</gene>
<dbReference type="PANTHER" id="PTHR43734">
    <property type="entry name" value="PHYTOENE DESATURASE"/>
    <property type="match status" value="1"/>
</dbReference>
<evidence type="ECO:0000313" key="2">
    <source>
        <dbReference type="Proteomes" id="UP000306628"/>
    </source>
</evidence>
<sequence>MSGSTPGRLAGTFRGFPATFSAGGHHREACLVKPDLHIVGAGLTGLTAAIEAAERGWRVSVAEASSRPGGRGRTLAAPFRANAGPHAIYVDGSWWAWLERRGLTPPVAEAPRAAGLVRAGGRLGPWPDDPGRAIAALPAEAPAGESLRAWLLRHVEARTAEAIIGVAFIFTFDHDPGRLSAAFAQERLRRAFAGGVRYVIGGWSTLVGLLAERAAGLGAEIRTQARVPAPPAGPAILATSLATARQLTGDGSLTWPSARVATVDLGLRAGGGPDWFRVLDLDDRIYAARYSLADPSLAPPGHELVQISAACAPGERKADAERRVQHLLDQAWPGWRAAVRWRRSALRTHCTGAVDLPGTTWHDRPAVSRGHTLAVATDQSAAPGLLAEVGIAAAQLAVRHLEDRRVPAGLPSSGTRGVA</sequence>
<dbReference type="Gene3D" id="3.50.50.60">
    <property type="entry name" value="FAD/NAD(P)-binding domain"/>
    <property type="match status" value="1"/>
</dbReference>
<reference evidence="1 2" key="1">
    <citation type="submission" date="2019-05" db="EMBL/GenBank/DDBJ databases">
        <title>Draft genome sequence of Nonomuraea zeae DSM 100528.</title>
        <authorList>
            <person name="Saricaoglu S."/>
            <person name="Isik K."/>
        </authorList>
    </citation>
    <scope>NUCLEOTIDE SEQUENCE [LARGE SCALE GENOMIC DNA]</scope>
    <source>
        <strain evidence="1 2">DSM 100528</strain>
    </source>
</reference>
<dbReference type="AlphaFoldDB" id="A0A5S4GA19"/>
<name>A0A5S4GA19_9ACTN</name>
<dbReference type="Proteomes" id="UP000306628">
    <property type="component" value="Unassembled WGS sequence"/>
</dbReference>
<dbReference type="InterPro" id="IPR036188">
    <property type="entry name" value="FAD/NAD-bd_sf"/>
</dbReference>
<dbReference type="OrthoDB" id="5501831at2"/>
<dbReference type="SUPFAM" id="SSF51905">
    <property type="entry name" value="FAD/NAD(P)-binding domain"/>
    <property type="match status" value="1"/>
</dbReference>
<dbReference type="PRINTS" id="PR00411">
    <property type="entry name" value="PNDRDTASEI"/>
</dbReference>
<dbReference type="PANTHER" id="PTHR43734:SF1">
    <property type="entry name" value="PHYTOENE DESATURASE"/>
    <property type="match status" value="1"/>
</dbReference>
<dbReference type="EMBL" id="VCKX01000114">
    <property type="protein sequence ID" value="TMR29712.1"/>
    <property type="molecule type" value="Genomic_DNA"/>
</dbReference>